<dbReference type="GO" id="GO:0046872">
    <property type="term" value="F:metal ion binding"/>
    <property type="evidence" value="ECO:0007669"/>
    <property type="project" value="UniProtKB-KW"/>
</dbReference>
<feature type="binding site" evidence="1">
    <location>
        <position position="23"/>
    </location>
    <ligand>
        <name>Zn(2+)</name>
        <dbReference type="ChEBI" id="CHEBI:29105"/>
    </ligand>
</feature>
<dbReference type="InterPro" id="IPR029063">
    <property type="entry name" value="SAM-dependent_MTases_sf"/>
</dbReference>
<feature type="binding site" evidence="1">
    <location>
        <position position="37"/>
    </location>
    <ligand>
        <name>Zn(2+)</name>
        <dbReference type="ChEBI" id="CHEBI:29105"/>
    </ligand>
</feature>
<dbReference type="PIRSF" id="PIRSF018249">
    <property type="entry name" value="MyrA_prd"/>
    <property type="match status" value="1"/>
</dbReference>
<dbReference type="EMBL" id="JACXIY010000003">
    <property type="protein sequence ID" value="MBD2867677.1"/>
    <property type="molecule type" value="Genomic_DNA"/>
</dbReference>
<organism evidence="5 6">
    <name type="scientific">Paenibacillus arenilitoris</name>
    <dbReference type="NCBI Taxonomy" id="2772299"/>
    <lineage>
        <taxon>Bacteria</taxon>
        <taxon>Bacillati</taxon>
        <taxon>Bacillota</taxon>
        <taxon>Bacilli</taxon>
        <taxon>Bacillales</taxon>
        <taxon>Paenibacillaceae</taxon>
        <taxon>Paenibacillus</taxon>
    </lineage>
</organism>
<dbReference type="Pfam" id="PF21302">
    <property type="entry name" value="Zn_ribbon_RlmA"/>
    <property type="match status" value="1"/>
</dbReference>
<evidence type="ECO:0000256" key="1">
    <source>
        <dbReference type="PIRSR" id="PIRSR018249-1"/>
    </source>
</evidence>
<feature type="domain" description="Methyltransferase" evidence="3">
    <location>
        <begin position="103"/>
        <end position="186"/>
    </location>
</feature>
<dbReference type="GO" id="GO:0008168">
    <property type="term" value="F:methyltransferase activity"/>
    <property type="evidence" value="ECO:0007669"/>
    <property type="project" value="UniProtKB-KW"/>
</dbReference>
<protein>
    <submittedName>
        <fullName evidence="5">Methyltransferase domain-containing protein</fullName>
    </submittedName>
</protein>
<dbReference type="SUPFAM" id="SSF53335">
    <property type="entry name" value="S-adenosyl-L-methionine-dependent methyltransferases"/>
    <property type="match status" value="1"/>
</dbReference>
<feature type="binding site" evidence="1">
    <location>
        <position position="42"/>
    </location>
    <ligand>
        <name>Zn(2+)</name>
        <dbReference type="ChEBI" id="CHEBI:29105"/>
    </ligand>
</feature>
<evidence type="ECO:0000259" key="4">
    <source>
        <dbReference type="Pfam" id="PF21302"/>
    </source>
</evidence>
<evidence type="ECO:0000313" key="5">
    <source>
        <dbReference type="EMBL" id="MBD2867677.1"/>
    </source>
</evidence>
<accession>A0A927H4R9</accession>
<dbReference type="AlphaFoldDB" id="A0A927H4R9"/>
<evidence type="ECO:0000259" key="3">
    <source>
        <dbReference type="Pfam" id="PF13649"/>
    </source>
</evidence>
<reference evidence="5" key="1">
    <citation type="submission" date="2020-09" db="EMBL/GenBank/DDBJ databases">
        <title>A novel bacterium of genus Paenibacillus, isolated from South China Sea.</title>
        <authorList>
            <person name="Huang H."/>
            <person name="Mo K."/>
            <person name="Hu Y."/>
        </authorList>
    </citation>
    <scope>NUCLEOTIDE SEQUENCE</scope>
    <source>
        <strain evidence="5">IB182493</strain>
    </source>
</reference>
<dbReference type="Pfam" id="PF13649">
    <property type="entry name" value="Methyltransf_25"/>
    <property type="match status" value="1"/>
</dbReference>
<gene>
    <name evidence="5" type="ORF">IDH41_03740</name>
</gene>
<dbReference type="CDD" id="cd02440">
    <property type="entry name" value="AdoMet_MTases"/>
    <property type="match status" value="1"/>
</dbReference>
<dbReference type="Gene3D" id="3.40.50.150">
    <property type="entry name" value="Vaccinia Virus protein VP39"/>
    <property type="match status" value="1"/>
</dbReference>
<comment type="caution">
    <text evidence="5">The sequence shown here is derived from an EMBL/GenBank/DDBJ whole genome shotgun (WGS) entry which is preliminary data.</text>
</comment>
<feature type="binding site" evidence="2">
    <location>
        <begin position="110"/>
        <end position="111"/>
    </location>
    <ligand>
        <name>S-adenosyl-L-methionine</name>
        <dbReference type="ChEBI" id="CHEBI:59789"/>
    </ligand>
</feature>
<feature type="binding site" evidence="2">
    <location>
        <position position="81"/>
    </location>
    <ligand>
        <name>S-adenosyl-L-methionine</name>
        <dbReference type="ChEBI" id="CHEBI:59789"/>
    </ligand>
</feature>
<dbReference type="InterPro" id="IPR048647">
    <property type="entry name" value="RlmA_N"/>
</dbReference>
<name>A0A927H4R9_9BACL</name>
<feature type="binding site" evidence="1">
    <location>
        <position position="20"/>
    </location>
    <ligand>
        <name>Zn(2+)</name>
        <dbReference type="ChEBI" id="CHEBI:29105"/>
    </ligand>
</feature>
<sequence>MSDKKMNERLPLERATFYKCPHCGDAMEAADDSSLKCVRKRHSFDKAKHGYYNLMPRPASSPYKKQLFDARHRAIACGSLYAPVHAAIAGAIERHAGSDAVTILDAGCGEGSHLHRIRGMCKGKEITGIGLDIAKDGIAMAAKRYNNAAWIVGDLAQAPLQDKTADVILTMLSPSNYAEFKRLLKERGLVIKAIPRPGYLVELREALYGNSANEPPGNDRGAALFMEHFRLLESYPLTYVNKLSGQMLRDVAAMTPLAWSADREAIDAFADRESAEITIDLEILVGRQ</sequence>
<keyword evidence="2" id="KW-0949">S-adenosyl-L-methionine</keyword>
<feature type="domain" description="23S rRNA (guanine(745)-N(1))-methyltransferase N-terminal" evidence="4">
    <location>
        <begin position="18"/>
        <end position="56"/>
    </location>
</feature>
<evidence type="ECO:0000313" key="6">
    <source>
        <dbReference type="Proteomes" id="UP000632125"/>
    </source>
</evidence>
<dbReference type="RefSeq" id="WP_190858410.1">
    <property type="nucleotide sequence ID" value="NZ_JACXIY010000003.1"/>
</dbReference>
<keyword evidence="6" id="KW-1185">Reference proteome</keyword>
<dbReference type="GO" id="GO:0032259">
    <property type="term" value="P:methylation"/>
    <property type="evidence" value="ECO:0007669"/>
    <property type="project" value="UniProtKB-KW"/>
</dbReference>
<keyword evidence="5" id="KW-0808">Transferase</keyword>
<keyword evidence="1" id="KW-0479">Metal-binding</keyword>
<keyword evidence="1" id="KW-0862">Zinc</keyword>
<dbReference type="Proteomes" id="UP000632125">
    <property type="component" value="Unassembled WGS sequence"/>
</dbReference>
<proteinExistence type="predicted"/>
<dbReference type="InterPro" id="IPR016718">
    <property type="entry name" value="rRNA_m1G-MeTrfase_A_prd"/>
</dbReference>
<keyword evidence="5" id="KW-0489">Methyltransferase</keyword>
<feature type="binding site" evidence="2">
    <location>
        <position position="199"/>
    </location>
    <ligand>
        <name>S-adenosyl-L-methionine</name>
        <dbReference type="ChEBI" id="CHEBI:59789"/>
    </ligand>
</feature>
<evidence type="ECO:0000256" key="2">
    <source>
        <dbReference type="PIRSR" id="PIRSR018249-2"/>
    </source>
</evidence>
<dbReference type="InterPro" id="IPR041698">
    <property type="entry name" value="Methyltransf_25"/>
</dbReference>